<sequence length="67" mass="7432">MNNHNLRAMQQTICEQSVALYSEVNFPISQLSHSFFQQEKMSISVSNETTPKTVPLVSGNTTVSTSI</sequence>
<gene>
    <name evidence="2" type="ORF">IBG28_19210</name>
</gene>
<dbReference type="AlphaFoldDB" id="A0A7H1J5I7"/>
<evidence type="ECO:0000313" key="2">
    <source>
        <dbReference type="EMBL" id="QNT05753.1"/>
    </source>
</evidence>
<organism evidence="2 3">
    <name type="scientific">Marinomonas arctica</name>
    <dbReference type="NCBI Taxonomy" id="383750"/>
    <lineage>
        <taxon>Bacteria</taxon>
        <taxon>Pseudomonadati</taxon>
        <taxon>Pseudomonadota</taxon>
        <taxon>Gammaproteobacteria</taxon>
        <taxon>Oceanospirillales</taxon>
        <taxon>Oceanospirillaceae</taxon>
        <taxon>Marinomonas</taxon>
    </lineage>
</organism>
<evidence type="ECO:0000313" key="3">
    <source>
        <dbReference type="Proteomes" id="UP000516370"/>
    </source>
</evidence>
<feature type="region of interest" description="Disordered" evidence="1">
    <location>
        <begin position="47"/>
        <end position="67"/>
    </location>
</feature>
<proteinExistence type="predicted"/>
<dbReference type="RefSeq" id="WP_111608701.1">
    <property type="nucleotide sequence ID" value="NZ_BMLJ01000019.1"/>
</dbReference>
<protein>
    <submittedName>
        <fullName evidence="2">Uncharacterized protein</fullName>
    </submittedName>
</protein>
<dbReference type="KEGG" id="mard:IBG28_19210"/>
<dbReference type="Proteomes" id="UP000516370">
    <property type="component" value="Chromosome"/>
</dbReference>
<dbReference type="EMBL" id="CP061081">
    <property type="protein sequence ID" value="QNT05753.1"/>
    <property type="molecule type" value="Genomic_DNA"/>
</dbReference>
<accession>A0A7H1J5I7</accession>
<name>A0A7H1J5I7_9GAMM</name>
<evidence type="ECO:0000256" key="1">
    <source>
        <dbReference type="SAM" id="MobiDB-lite"/>
    </source>
</evidence>
<reference evidence="2 3" key="1">
    <citation type="submission" date="2020-09" db="EMBL/GenBank/DDBJ databases">
        <title>Complete genome sequence of an Arctic sea ice bacterium Marinomonas arctica BSI20414.</title>
        <authorList>
            <person name="Liao L."/>
            <person name="Chen B."/>
        </authorList>
    </citation>
    <scope>NUCLEOTIDE SEQUENCE [LARGE SCALE GENOMIC DNA]</scope>
    <source>
        <strain evidence="2 3">BSI20414</strain>
    </source>
</reference>
<keyword evidence="3" id="KW-1185">Reference proteome</keyword>